<dbReference type="AlphaFoldDB" id="A0A0C1H5F4"/>
<evidence type="ECO:0000313" key="1">
    <source>
        <dbReference type="EMBL" id="KIC72699.1"/>
    </source>
</evidence>
<proteinExistence type="predicted"/>
<sequence>MHLENSLYQTDKFVELEPVIKHVKEGITFWGTRYVYLSESSDRFHIDILARRVIELMEKTRFEYTEEERSAGKKIATKINQIYQDNNKRLARKWFLTRIFCYLQDNIGMLREGGYGPHFYWKSDNKTFNYYTASQYQETFNRMPDKEQRASTTHYNAYYKDLGTIVLYFPPEDRQDT</sequence>
<evidence type="ECO:0000313" key="2">
    <source>
        <dbReference type="Proteomes" id="UP000031465"/>
    </source>
</evidence>
<reference evidence="1 2" key="1">
    <citation type="journal article" date="2014" name="Mol. Biol. Evol.">
        <title>Massive expansion of Ubiquitination-related gene families within the Chlamydiae.</title>
        <authorList>
            <person name="Domman D."/>
            <person name="Collingro A."/>
            <person name="Lagkouvardos I."/>
            <person name="Gehre L."/>
            <person name="Weinmaier T."/>
            <person name="Rattei T."/>
            <person name="Subtil A."/>
            <person name="Horn M."/>
        </authorList>
    </citation>
    <scope>NUCLEOTIDE SEQUENCE [LARGE SCALE GENOMIC DNA]</scope>
    <source>
        <strain evidence="1 2">EI2</strain>
    </source>
</reference>
<accession>A0A0C1H5F4</accession>
<dbReference type="Proteomes" id="UP000031465">
    <property type="component" value="Unassembled WGS sequence"/>
</dbReference>
<organism evidence="1 2">
    <name type="scientific">Candidatus Protochlamydia amoebophila</name>
    <dbReference type="NCBI Taxonomy" id="362787"/>
    <lineage>
        <taxon>Bacteria</taxon>
        <taxon>Pseudomonadati</taxon>
        <taxon>Chlamydiota</taxon>
        <taxon>Chlamydiia</taxon>
        <taxon>Parachlamydiales</taxon>
        <taxon>Parachlamydiaceae</taxon>
        <taxon>Candidatus Protochlamydia</taxon>
    </lineage>
</organism>
<name>A0A0C1H5F4_9BACT</name>
<comment type="caution">
    <text evidence="1">The sequence shown here is derived from an EMBL/GenBank/DDBJ whole genome shotgun (WGS) entry which is preliminary data.</text>
</comment>
<gene>
    <name evidence="1" type="ORF">DB44_CB00040</name>
</gene>
<dbReference type="EMBL" id="JSAN01000048">
    <property type="protein sequence ID" value="KIC72699.1"/>
    <property type="molecule type" value="Genomic_DNA"/>
</dbReference>
<dbReference type="RefSeq" id="WP_039357495.1">
    <property type="nucleotide sequence ID" value="NZ_JSAN01000048.1"/>
</dbReference>
<protein>
    <submittedName>
        <fullName evidence="1">Uncharacterized protein</fullName>
    </submittedName>
</protein>
<dbReference type="PATRIC" id="fig|362787.3.peg.773"/>